<dbReference type="AlphaFoldDB" id="E3GA27"/>
<accession>E3GA27</accession>
<evidence type="ECO:0000313" key="2">
    <source>
        <dbReference type="EMBL" id="ADO46474.1"/>
    </source>
</evidence>
<keyword evidence="3" id="KW-1185">Reference proteome</keyword>
<dbReference type="STRING" id="701347.Entcl_0196"/>
<dbReference type="Proteomes" id="UP000006872">
    <property type="component" value="Chromosome"/>
</dbReference>
<sequence>MIIKKCTGLQGRLCAGSAILWMSCATSSWAWQQEYTVTDGQSNTAESYRWDSDHQPRYDDILAERISASQMQPGVVTNYPDDTPLSTVRTWSVGVNFPVTDTLTTGPIASWHYDGSATAIWNDFGDSGGTTALTDPMWHASVSTLGWRVDAVPLWGVHPWAQISYNQQFGENQWKLQSGLNRVPTSTQDGSWYDVTLGADILLNQHLAAYATVSQSDNMMTGENTLYIMGINARF</sequence>
<dbReference type="PROSITE" id="PS51257">
    <property type="entry name" value="PROKAR_LIPOPROTEIN"/>
    <property type="match status" value="1"/>
</dbReference>
<gene>
    <name evidence="2" type="ordered locus">Entcl_0196</name>
</gene>
<dbReference type="InterPro" id="IPR036709">
    <property type="entry name" value="Autotransporte_beta_dom_sf"/>
</dbReference>
<proteinExistence type="predicted"/>
<dbReference type="SUPFAM" id="SSF103515">
    <property type="entry name" value="Autotransporter"/>
    <property type="match status" value="1"/>
</dbReference>
<feature type="signal peptide" evidence="1">
    <location>
        <begin position="1"/>
        <end position="30"/>
    </location>
</feature>
<dbReference type="KEGG" id="esc:Entcl_0196"/>
<evidence type="ECO:0000256" key="1">
    <source>
        <dbReference type="SAM" id="SignalP"/>
    </source>
</evidence>
<organism evidence="2 3">
    <name type="scientific">Enterobacter lignolyticus (strain SCF1)</name>
    <dbReference type="NCBI Taxonomy" id="701347"/>
    <lineage>
        <taxon>Bacteria</taxon>
        <taxon>Pseudomonadati</taxon>
        <taxon>Pseudomonadota</taxon>
        <taxon>Gammaproteobacteria</taxon>
        <taxon>Enterobacterales</taxon>
        <taxon>Enterobacteriaceae</taxon>
        <taxon>Pluralibacter</taxon>
    </lineage>
</organism>
<dbReference type="EMBL" id="CP002272">
    <property type="protein sequence ID" value="ADO46474.1"/>
    <property type="molecule type" value="Genomic_DNA"/>
</dbReference>
<dbReference type="RefSeq" id="WP_013364253.1">
    <property type="nucleotide sequence ID" value="NC_014618.1"/>
</dbReference>
<protein>
    <submittedName>
        <fullName evidence="2">Lipase</fullName>
    </submittedName>
</protein>
<name>E3GA27_ENTLS</name>
<evidence type="ECO:0000313" key="3">
    <source>
        <dbReference type="Proteomes" id="UP000006872"/>
    </source>
</evidence>
<dbReference type="eggNOG" id="COG5571">
    <property type="taxonomic scope" value="Bacteria"/>
</dbReference>
<feature type="chain" id="PRO_5003169265" evidence="1">
    <location>
        <begin position="31"/>
        <end position="235"/>
    </location>
</feature>
<dbReference type="Gene3D" id="2.40.128.130">
    <property type="entry name" value="Autotransporter beta-domain"/>
    <property type="match status" value="1"/>
</dbReference>
<reference evidence="3" key="1">
    <citation type="submission" date="2010-10" db="EMBL/GenBank/DDBJ databases">
        <title>Complete sequence of Enterobacter cloacae SCF1.</title>
        <authorList>
            <consortium name="US DOE Joint Genome Institute"/>
            <person name="Lucas S."/>
            <person name="Copeland A."/>
            <person name="Lapidus A."/>
            <person name="Cheng J.-F."/>
            <person name="Bruce D."/>
            <person name="Goodwin L."/>
            <person name="Pitluck S."/>
            <person name="Davenport K."/>
            <person name="Detter J.C."/>
            <person name="Han C."/>
            <person name="Tapia R."/>
            <person name="Land M."/>
            <person name="Hauser L."/>
            <person name="Chang Y.-J."/>
            <person name="Jeffries C."/>
            <person name="Kyrpides N."/>
            <person name="Ivanova N."/>
            <person name="Mikhailova N."/>
            <person name="DeAngelis K."/>
            <person name="Arkin A.P."/>
            <person name="Chivian D."/>
            <person name="Edwards B."/>
            <person name="Woo H."/>
            <person name="Hazen T.C."/>
            <person name="Woyke T."/>
        </authorList>
    </citation>
    <scope>NUCLEOTIDE SEQUENCE [LARGE SCALE GENOMIC DNA]</scope>
    <source>
        <strain evidence="3">SCF1</strain>
    </source>
</reference>
<keyword evidence="1" id="KW-0732">Signal</keyword>
<dbReference type="HOGENOM" id="CLU_111506_1_0_6"/>
<reference evidence="2 3" key="2">
    <citation type="journal article" date="2011" name="Stand. Genomic Sci.">
        <title>Complete genome sequence of 'Enterobacter lignolyticus' SCF1.</title>
        <authorList>
            <person name="Deangelis K.M."/>
            <person name="D'Haeseleer P."/>
            <person name="Chivian D."/>
            <person name="Fortney J.L."/>
            <person name="Khudyakov J."/>
            <person name="Simmons B."/>
            <person name="Woo H."/>
            <person name="Arkin A.P."/>
            <person name="Davenport K.W."/>
            <person name="Goodwin L."/>
            <person name="Chen A."/>
            <person name="Ivanova N."/>
            <person name="Kyrpides N.C."/>
            <person name="Mavromatis K."/>
            <person name="Woyke T."/>
            <person name="Hazen T.C."/>
        </authorList>
    </citation>
    <scope>NUCLEOTIDE SEQUENCE [LARGE SCALE GENOMIC DNA]</scope>
    <source>
        <strain evidence="2 3">SCF1</strain>
    </source>
</reference>